<reference evidence="1 2" key="1">
    <citation type="journal article" date="2016" name="BMC Genomics">
        <title>Comparative genomics reveals Cyclospora cayetanensis possesses coccidia-like metabolism and invasion components but unique surface antigens.</title>
        <authorList>
            <person name="Liu S."/>
            <person name="Wang L."/>
            <person name="Zheng H."/>
            <person name="Xu Z."/>
            <person name="Roellig D.M."/>
            <person name="Li N."/>
            <person name="Frace M.A."/>
            <person name="Tang K."/>
            <person name="Arrowood M.J."/>
            <person name="Moss D.M."/>
            <person name="Zhang L."/>
            <person name="Feng Y."/>
            <person name="Xiao L."/>
        </authorList>
    </citation>
    <scope>NUCLEOTIDE SEQUENCE [LARGE SCALE GENOMIC DNA]</scope>
    <source>
        <strain evidence="1 2">CHN_HEN01</strain>
    </source>
</reference>
<dbReference type="AlphaFoldDB" id="A0A1D3CT82"/>
<keyword evidence="2" id="KW-1185">Reference proteome</keyword>
<sequence>MLPLAGVWVRPSEANQLEPLTQEKLPSPHLHLLVALAQQLEEAVVLLHIPGDFPLLVWAKRPQGPSVKTEGYEAQVRWILIIWSSQVAFKEVGGPLNSLVQGVASQLRMFALQTTRLRIHITRPESLAAHRTPETAGIACGFPKAGGLRAGWRDGRFVYVGTSTSGGSVVHPKCVSTCAISISACPEWGRYPMQFTISCYDGQTLEGALKGMFSVSSCVQQFAVKNWKET</sequence>
<dbReference type="VEuPathDB" id="ToxoDB:cyc_06234"/>
<comment type="caution">
    <text evidence="1">The sequence shown here is derived from an EMBL/GenBank/DDBJ whole genome shotgun (WGS) entry which is preliminary data.</text>
</comment>
<dbReference type="Proteomes" id="UP000095192">
    <property type="component" value="Unassembled WGS sequence"/>
</dbReference>
<evidence type="ECO:0000313" key="2">
    <source>
        <dbReference type="Proteomes" id="UP000095192"/>
    </source>
</evidence>
<organism evidence="1 2">
    <name type="scientific">Cyclospora cayetanensis</name>
    <dbReference type="NCBI Taxonomy" id="88456"/>
    <lineage>
        <taxon>Eukaryota</taxon>
        <taxon>Sar</taxon>
        <taxon>Alveolata</taxon>
        <taxon>Apicomplexa</taxon>
        <taxon>Conoidasida</taxon>
        <taxon>Coccidia</taxon>
        <taxon>Eucoccidiorida</taxon>
        <taxon>Eimeriorina</taxon>
        <taxon>Eimeriidae</taxon>
        <taxon>Cyclospora</taxon>
    </lineage>
</organism>
<dbReference type="InParanoid" id="A0A1D3CT82"/>
<proteinExistence type="predicted"/>
<gene>
    <name evidence="1" type="ORF">cyc_06234</name>
</gene>
<name>A0A1D3CT82_9EIME</name>
<dbReference type="EMBL" id="JROU02002052">
    <property type="protein sequence ID" value="OEH74400.1"/>
    <property type="molecule type" value="Genomic_DNA"/>
</dbReference>
<accession>A0A1D3CT82</accession>
<protein>
    <submittedName>
        <fullName evidence="1">Uncharacterized protein</fullName>
    </submittedName>
</protein>
<evidence type="ECO:0000313" key="1">
    <source>
        <dbReference type="EMBL" id="OEH74400.1"/>
    </source>
</evidence>